<keyword evidence="2" id="KW-0812">Transmembrane</keyword>
<evidence type="ECO:0000313" key="3">
    <source>
        <dbReference type="EMBL" id="HJB39480.1"/>
    </source>
</evidence>
<feature type="transmembrane region" description="Helical" evidence="2">
    <location>
        <begin position="237"/>
        <end position="262"/>
    </location>
</feature>
<protein>
    <submittedName>
        <fullName evidence="3">Uncharacterized protein</fullName>
    </submittedName>
</protein>
<reference evidence="3" key="1">
    <citation type="journal article" date="2021" name="PeerJ">
        <title>Extensive microbial diversity within the chicken gut microbiome revealed by metagenomics and culture.</title>
        <authorList>
            <person name="Gilroy R."/>
            <person name="Ravi A."/>
            <person name="Getino M."/>
            <person name="Pursley I."/>
            <person name="Horton D.L."/>
            <person name="Alikhan N.F."/>
            <person name="Baker D."/>
            <person name="Gharbi K."/>
            <person name="Hall N."/>
            <person name="Watson M."/>
            <person name="Adriaenssens E.M."/>
            <person name="Foster-Nyarko E."/>
            <person name="Jarju S."/>
            <person name="Secka A."/>
            <person name="Antonio M."/>
            <person name="Oren A."/>
            <person name="Chaudhuri R.R."/>
            <person name="La Ragione R."/>
            <person name="Hildebrand F."/>
            <person name="Pallen M.J."/>
        </authorList>
    </citation>
    <scope>NUCLEOTIDE SEQUENCE</scope>
    <source>
        <strain evidence="3">ChiBcec8-14828</strain>
    </source>
</reference>
<dbReference type="Proteomes" id="UP000824209">
    <property type="component" value="Unassembled WGS sequence"/>
</dbReference>
<dbReference type="EMBL" id="DWYA01000036">
    <property type="protein sequence ID" value="HJB39480.1"/>
    <property type="molecule type" value="Genomic_DNA"/>
</dbReference>
<proteinExistence type="predicted"/>
<comment type="caution">
    <text evidence="3">The sequence shown here is derived from an EMBL/GenBank/DDBJ whole genome shotgun (WGS) entry which is preliminary data.</text>
</comment>
<accession>A0A9D2M0Z9</accession>
<evidence type="ECO:0000256" key="1">
    <source>
        <dbReference type="SAM" id="MobiDB-lite"/>
    </source>
</evidence>
<feature type="transmembrane region" description="Helical" evidence="2">
    <location>
        <begin position="195"/>
        <end position="217"/>
    </location>
</feature>
<keyword evidence="2" id="KW-0472">Membrane</keyword>
<dbReference type="AlphaFoldDB" id="A0A9D2M0Z9"/>
<name>A0A9D2M0Z9_9FIRM</name>
<sequence>MKRNFPSLFARFLLCLAVSLFALLLALQVTLFNESYLLQTLERTNYYTNVAHTAKTVCESFFSQAQFGVGMVGNYISEDTVVNDIQSAIYNRFRNAGIKTTARFGTLTSDLADTVYNETGTQATESDLTRYFALQSTCEGSYQTMVSVPFDAALSIVLQYRSLCAVLYAALGVIAFFSLLSLFKLSADMPEFLKHLSAALVPAGFACTLGGLSFVLFSGFQNWMPSDNIAHASFTRWFGGLFPYLAAFGIVIGVCGLILGVLDGKKLHQSKPALSQQEPKAGASDISRLSQVPAAPAHTASPMPQPGTPAPVSGHTVSAEAARPAVTAQTQPQPVSSKAVSSDMTHSVQQPMVQPVQQPTAQPSKSAFDTMTISFPAQQIANAAPTKREIRLPSKK</sequence>
<feature type="compositionally biased region" description="Polar residues" evidence="1">
    <location>
        <begin position="327"/>
        <end position="342"/>
    </location>
</feature>
<reference evidence="3" key="2">
    <citation type="submission" date="2021-04" db="EMBL/GenBank/DDBJ databases">
        <authorList>
            <person name="Gilroy R."/>
        </authorList>
    </citation>
    <scope>NUCLEOTIDE SEQUENCE</scope>
    <source>
        <strain evidence="3">ChiBcec8-14828</strain>
    </source>
</reference>
<feature type="transmembrane region" description="Helical" evidence="2">
    <location>
        <begin position="165"/>
        <end position="183"/>
    </location>
</feature>
<evidence type="ECO:0000313" key="4">
    <source>
        <dbReference type="Proteomes" id="UP000824209"/>
    </source>
</evidence>
<gene>
    <name evidence="3" type="ORF">H9943_03685</name>
</gene>
<evidence type="ECO:0000256" key="2">
    <source>
        <dbReference type="SAM" id="Phobius"/>
    </source>
</evidence>
<feature type="region of interest" description="Disordered" evidence="1">
    <location>
        <begin position="293"/>
        <end position="342"/>
    </location>
</feature>
<organism evidence="3 4">
    <name type="scientific">Candidatus Ruthenibacterium avium</name>
    <dbReference type="NCBI Taxonomy" id="2838751"/>
    <lineage>
        <taxon>Bacteria</taxon>
        <taxon>Bacillati</taxon>
        <taxon>Bacillota</taxon>
        <taxon>Clostridia</taxon>
        <taxon>Eubacteriales</taxon>
        <taxon>Oscillospiraceae</taxon>
        <taxon>Ruthenibacterium</taxon>
    </lineage>
</organism>
<keyword evidence="2" id="KW-1133">Transmembrane helix</keyword>